<dbReference type="GO" id="GO:0016851">
    <property type="term" value="F:magnesium chelatase activity"/>
    <property type="evidence" value="ECO:0007669"/>
    <property type="project" value="UniProtKB-EC"/>
</dbReference>
<protein>
    <recommendedName>
        <fullName evidence="2">magnesium chelatase</fullName>
        <ecNumber evidence="2">6.6.1.1</ecNumber>
    </recommendedName>
</protein>
<name>A0A7S4HAI2_GUITH</name>
<keyword evidence="5" id="KW-0547">Nucleotide-binding</keyword>
<evidence type="ECO:0000256" key="7">
    <source>
        <dbReference type="ARBA" id="ARBA00023171"/>
    </source>
</evidence>
<reference evidence="13" key="1">
    <citation type="submission" date="2021-01" db="EMBL/GenBank/DDBJ databases">
        <authorList>
            <person name="Corre E."/>
            <person name="Pelletier E."/>
            <person name="Niang G."/>
            <person name="Scheremetjew M."/>
            <person name="Finn R."/>
            <person name="Kale V."/>
            <person name="Holt S."/>
            <person name="Cochrane G."/>
            <person name="Meng A."/>
            <person name="Brown T."/>
            <person name="Cohen L."/>
        </authorList>
    </citation>
    <scope>NUCLEOTIDE SEQUENCE</scope>
    <source>
        <strain evidence="13">CCMP 2712</strain>
    </source>
</reference>
<proteinExistence type="inferred from homology"/>
<keyword evidence="3" id="KW-0602">Photosynthesis</keyword>
<accession>A0A7S4HAI2</accession>
<dbReference type="PANTHER" id="PTHR44119">
    <property type="entry name" value="MAGNESIUM-CHELATASE SUBUNIT CHLH, CHLOROPLASTIC"/>
    <property type="match status" value="1"/>
</dbReference>
<evidence type="ECO:0000256" key="5">
    <source>
        <dbReference type="ARBA" id="ARBA00022741"/>
    </source>
</evidence>
<dbReference type="EMBL" id="HBKN01002493">
    <property type="protein sequence ID" value="CAE2192823.1"/>
    <property type="molecule type" value="Transcribed_RNA"/>
</dbReference>
<feature type="region of interest" description="Disordered" evidence="10">
    <location>
        <begin position="1"/>
        <end position="30"/>
    </location>
</feature>
<dbReference type="Pfam" id="PF02514">
    <property type="entry name" value="CobN-Mg_chel"/>
    <property type="match status" value="1"/>
</dbReference>
<feature type="domain" description="CobN/magnesium chelatase" evidence="11">
    <location>
        <begin position="203"/>
        <end position="1436"/>
    </location>
</feature>
<evidence type="ECO:0000259" key="12">
    <source>
        <dbReference type="Pfam" id="PF11965"/>
    </source>
</evidence>
<gene>
    <name evidence="13" type="ORF">GTHE00462_LOCUS2134</name>
</gene>
<keyword evidence="4" id="KW-0436">Ligase</keyword>
<evidence type="ECO:0000313" key="13">
    <source>
        <dbReference type="EMBL" id="CAE2192823.1"/>
    </source>
</evidence>
<feature type="compositionally biased region" description="Basic and acidic residues" evidence="10">
    <location>
        <begin position="945"/>
        <end position="960"/>
    </location>
</feature>
<evidence type="ECO:0000256" key="3">
    <source>
        <dbReference type="ARBA" id="ARBA00022531"/>
    </source>
</evidence>
<comment type="pathway">
    <text evidence="8">Porphyrin-containing compound metabolism.</text>
</comment>
<dbReference type="Pfam" id="PF11965">
    <property type="entry name" value="DUF3479"/>
    <property type="match status" value="1"/>
</dbReference>
<evidence type="ECO:0000256" key="1">
    <source>
        <dbReference type="ARBA" id="ARBA00010851"/>
    </source>
</evidence>
<evidence type="ECO:0000256" key="2">
    <source>
        <dbReference type="ARBA" id="ARBA00012825"/>
    </source>
</evidence>
<feature type="domain" description="Magnesium chelatase subunit H N-terminal" evidence="12">
    <location>
        <begin position="41"/>
        <end position="200"/>
    </location>
</feature>
<organism evidence="13">
    <name type="scientific">Guillardia theta</name>
    <name type="common">Cryptophyte</name>
    <name type="synonym">Cryptomonas phi</name>
    <dbReference type="NCBI Taxonomy" id="55529"/>
    <lineage>
        <taxon>Eukaryota</taxon>
        <taxon>Cryptophyceae</taxon>
        <taxon>Pyrenomonadales</taxon>
        <taxon>Geminigeraceae</taxon>
        <taxon>Guillardia</taxon>
    </lineage>
</organism>
<dbReference type="InterPro" id="IPR022571">
    <property type="entry name" value="Mg_chelatase_H_N"/>
</dbReference>
<comment type="similarity">
    <text evidence="1">Belongs to the Mg-chelatase subunit H family.</text>
</comment>
<dbReference type="CDD" id="cd10150">
    <property type="entry name" value="CobN_like"/>
    <property type="match status" value="1"/>
</dbReference>
<evidence type="ECO:0000256" key="9">
    <source>
        <dbReference type="ARBA" id="ARBA00048693"/>
    </source>
</evidence>
<comment type="catalytic activity">
    <reaction evidence="9">
        <text>protoporphyrin IX + Mg(2+) + ATP + H2O = Mg-protoporphyrin IX + ADP + phosphate + 3 H(+)</text>
        <dbReference type="Rhea" id="RHEA:13961"/>
        <dbReference type="ChEBI" id="CHEBI:15377"/>
        <dbReference type="ChEBI" id="CHEBI:15378"/>
        <dbReference type="ChEBI" id="CHEBI:18420"/>
        <dbReference type="ChEBI" id="CHEBI:30616"/>
        <dbReference type="ChEBI" id="CHEBI:43474"/>
        <dbReference type="ChEBI" id="CHEBI:57306"/>
        <dbReference type="ChEBI" id="CHEBI:60492"/>
        <dbReference type="ChEBI" id="CHEBI:456216"/>
        <dbReference type="EC" id="6.6.1.1"/>
    </reaction>
</comment>
<dbReference type="GO" id="GO:0005524">
    <property type="term" value="F:ATP binding"/>
    <property type="evidence" value="ECO:0007669"/>
    <property type="project" value="UniProtKB-KW"/>
</dbReference>
<evidence type="ECO:0000256" key="4">
    <source>
        <dbReference type="ARBA" id="ARBA00022598"/>
    </source>
</evidence>
<dbReference type="GO" id="GO:0015995">
    <property type="term" value="P:chlorophyll biosynthetic process"/>
    <property type="evidence" value="ECO:0007669"/>
    <property type="project" value="UniProtKB-KW"/>
</dbReference>
<evidence type="ECO:0000256" key="6">
    <source>
        <dbReference type="ARBA" id="ARBA00022840"/>
    </source>
</evidence>
<feature type="region of interest" description="Disordered" evidence="10">
    <location>
        <begin position="945"/>
        <end position="967"/>
    </location>
</feature>
<dbReference type="InterPro" id="IPR003672">
    <property type="entry name" value="CobN/Mg_chltase"/>
</dbReference>
<evidence type="ECO:0000259" key="11">
    <source>
        <dbReference type="Pfam" id="PF02514"/>
    </source>
</evidence>
<evidence type="ECO:0000256" key="8">
    <source>
        <dbReference type="ARBA" id="ARBA00023444"/>
    </source>
</evidence>
<dbReference type="GO" id="GO:0015979">
    <property type="term" value="P:photosynthesis"/>
    <property type="evidence" value="ECO:0007669"/>
    <property type="project" value="UniProtKB-KW"/>
</dbReference>
<dbReference type="EC" id="6.6.1.1" evidence="2"/>
<sequence>MCERSQLQEIAEAPTHKGASSETGPKRKFWDPTYAGEEKFRVVLIAGFETFNRQLYRMAAEKAVARCPGLEIWVFTDQDLQSQQPLVEQAVDEANVVFASLIFDFEQVNWLRERILRVPVRFVFESSLELMSSTKVGSFSMASQPGKKQGMPPAVKSLLSKFSSTREEDRLDGYTKFLKSGPALLKFIPGEKAKDLRRWLQTYSYWNAGGVDNVANMFCSLASEFGGLSPAQQEGEGEVEKDLWSKFLLFIQSLFRFQGEEERSQPGSPAAEVIEAPQRGLVHPARPGYYFKTPREYLDWYRAKFPGRESWPVAGILLYRKHVISALPYIDELVTHMETKEILPLPLFITGVDGHIAVRDFLTSPHEQEQLRAGTIPVNPTLSPDAVNVDAVISTIGFPLVGGPAGSMEGARQAEIAKEILQAKNVPYFVAAPLLIQDVKSWFGQGIGGLQSVVLYSLPELDGAIDTIPLGGLCCGDKEFCNSYRDLRGCKRESGEIRLVEERLDRLSTRIKRWVSLRSTPKSERRVAVVLYGYPPGIGATGTAALLNVPTSLHKLLSKMKEEGYDVGELPEDPEELLQMVKVADDESDSGRGYANAQYAQRGGATVSTDQLETWLGSSDTQRVSKNWGGSLDRSGIRTVGSGERAQMLLGGVLFGKVWVAVQPPLGLPGDPMRLLFERDMTPHPQYSAFYKFLERKEEDNGFGANVVVHFGMHGTEEWLPGTSLGNTGECWPDILTGSLPNVYVYAANNPSESLLAKRRGYGTLISHNVPPYSRAGLYKELQTLRGLIADYFEGLSRESRGAGGEQLEDASLMQQFAGSSAPTVDPSKIDKVEGSPTVEGSMLQTMFAAGLESDCPLPEGAMKVLEEAGGIDGGEEAVERCAAYMVRENMMMEYCERLKAYLAELEQRLFSSGLHVLGDPPVEQAMEAYLRAYFEDGSWEVTSKERSMTAADEVPRSEEEKEEDGLAAEAPFTFPEEALQLILKGGSEAEVLMSRGEGVPSQGTAAWDRFQEAVRQGCSIRDLLLRNTEELEGVLKALNGEFVPPAPGGDLLRDGSGVLPTGRNIHALDPYRIPSKVAMARGKAAAELSISLHRKDNNDEFPETIAVNLWGLEAIKTRGESVGIVLGLVGAEPVVEATGRVVRFDLIPLEKLGRPRVDVLTSLSGIFRDSFSNVVELLDDLFERAAKADEPADMNFIRKHALELQAAGETVEASTARIFSNPPGEFGSLVNERVTDGNWEDEADLGETWAKRNAFSFGRSGRGVERRSTLNKLMSTTGQVVQCVDSVEYGLTDIQEYYANTGAMVRAMDDLQGGKGKVQASVVESYSKVPRPKRINEVLRLEYRSKLLNPKWANSMVDQGSGGAFEVSQRMTAMIGWGATTKFKEPWVFDQSAATYALDPVMAQKLRDSNPEAFKNIVGRLLEANNRGMWEAKPDVLQQLQEIYEDIDDAIELGTAAQRLSDITMQQKEKR</sequence>
<keyword evidence="7" id="KW-0149">Chlorophyll biosynthesis</keyword>
<dbReference type="PANTHER" id="PTHR44119:SF1">
    <property type="entry name" value="MAGNESIUM-CHELATASE SUBUNIT CHLH, CHLOROPLASTIC"/>
    <property type="match status" value="1"/>
</dbReference>
<evidence type="ECO:0000256" key="10">
    <source>
        <dbReference type="SAM" id="MobiDB-lite"/>
    </source>
</evidence>
<keyword evidence="6" id="KW-0067">ATP-binding</keyword>